<evidence type="ECO:0000256" key="10">
    <source>
        <dbReference type="ARBA" id="ARBA00023136"/>
    </source>
</evidence>
<evidence type="ECO:0000256" key="8">
    <source>
        <dbReference type="ARBA" id="ARBA00023011"/>
    </source>
</evidence>
<keyword evidence="7 13" id="KW-1133">Transmembrane helix</keyword>
<dbReference type="PANTHER" id="PTHR15451:SF19">
    <property type="entry name" value="ERGOSTEROL BIOSYNTHETIC PROTEIN 28 HOMOLOG"/>
    <property type="match status" value="1"/>
</dbReference>
<keyword evidence="10 13" id="KW-0472">Membrane</keyword>
<keyword evidence="5" id="KW-0256">Endoplasmic reticulum</keyword>
<dbReference type="InParanoid" id="Q75AM3"/>
<dbReference type="HOGENOM" id="CLU_114589_0_0_1"/>
<evidence type="ECO:0000256" key="5">
    <source>
        <dbReference type="ARBA" id="ARBA00022824"/>
    </source>
</evidence>
<dbReference type="AlphaFoldDB" id="Q75AM3"/>
<comment type="subcellular location">
    <subcellularLocation>
        <location evidence="1">Endoplasmic reticulum membrane</location>
        <topology evidence="1">Multi-pass membrane protein</topology>
    </subcellularLocation>
</comment>
<dbReference type="STRING" id="284811.Q75AM3"/>
<dbReference type="FunCoup" id="Q75AM3">
    <property type="interactions" value="277"/>
</dbReference>
<evidence type="ECO:0000256" key="4">
    <source>
        <dbReference type="ARBA" id="ARBA00022692"/>
    </source>
</evidence>
<keyword evidence="6" id="KW-0752">Steroid biosynthesis</keyword>
<evidence type="ECO:0000256" key="13">
    <source>
        <dbReference type="SAM" id="Phobius"/>
    </source>
</evidence>
<dbReference type="KEGG" id="ago:AGOS_ADL100W"/>
<name>Q75AM3_EREGS</name>
<evidence type="ECO:0000256" key="3">
    <source>
        <dbReference type="ARBA" id="ARBA00022516"/>
    </source>
</evidence>
<dbReference type="eggNOG" id="KOG3455">
    <property type="taxonomic scope" value="Eukaryota"/>
</dbReference>
<evidence type="ECO:0000256" key="11">
    <source>
        <dbReference type="ARBA" id="ARBA00023166"/>
    </source>
</evidence>
<evidence type="ECO:0000256" key="6">
    <source>
        <dbReference type="ARBA" id="ARBA00022955"/>
    </source>
</evidence>
<dbReference type="PANTHER" id="PTHR15451">
    <property type="entry name" value="ERGOSTEROL BIOSYNTHETIC PROTEIN 28-RELATED"/>
    <property type="match status" value="1"/>
</dbReference>
<dbReference type="GO" id="GO:0005783">
    <property type="term" value="C:endoplasmic reticulum"/>
    <property type="evidence" value="ECO:0000318"/>
    <property type="project" value="GO_Central"/>
</dbReference>
<keyword evidence="11" id="KW-1207">Sterol metabolism</keyword>
<evidence type="ECO:0000256" key="7">
    <source>
        <dbReference type="ARBA" id="ARBA00022989"/>
    </source>
</evidence>
<evidence type="ECO:0000313" key="15">
    <source>
        <dbReference type="Proteomes" id="UP000000591"/>
    </source>
</evidence>
<evidence type="ECO:0000313" key="14">
    <source>
        <dbReference type="EMBL" id="AAS51820.1"/>
    </source>
</evidence>
<comment type="similarity">
    <text evidence="2">Belongs to the ERG28 family.</text>
</comment>
<sequence>MWSFNYLLTQSRGILGSLPPGKLPSWLLFISVVSVFNSVQTYINKELTRRVYENKPSETTDLSARTFGTWTLLSSVIRLYGAFYLYDERIFQLTFITYSIALLHFGSEWLIFRTCKLGKGFMGPLLVATTSLVWMYNTKEYYTGRGW</sequence>
<feature type="transmembrane region" description="Helical" evidence="13">
    <location>
        <begin position="25"/>
        <end position="43"/>
    </location>
</feature>
<keyword evidence="8" id="KW-0756">Sterol biosynthesis</keyword>
<keyword evidence="3" id="KW-0444">Lipid biosynthesis</keyword>
<feature type="transmembrane region" description="Helical" evidence="13">
    <location>
        <begin position="90"/>
        <end position="112"/>
    </location>
</feature>
<organism evidence="14 15">
    <name type="scientific">Eremothecium gossypii (strain ATCC 10895 / CBS 109.51 / FGSC 9923 / NRRL Y-1056)</name>
    <name type="common">Yeast</name>
    <name type="synonym">Ashbya gossypii</name>
    <dbReference type="NCBI Taxonomy" id="284811"/>
    <lineage>
        <taxon>Eukaryota</taxon>
        <taxon>Fungi</taxon>
        <taxon>Dikarya</taxon>
        <taxon>Ascomycota</taxon>
        <taxon>Saccharomycotina</taxon>
        <taxon>Saccharomycetes</taxon>
        <taxon>Saccharomycetales</taxon>
        <taxon>Saccharomycetaceae</taxon>
        <taxon>Eremothecium</taxon>
    </lineage>
</organism>
<dbReference type="GO" id="GO:0005789">
    <property type="term" value="C:endoplasmic reticulum membrane"/>
    <property type="evidence" value="ECO:0007669"/>
    <property type="project" value="UniProtKB-SubCell"/>
</dbReference>
<keyword evidence="15" id="KW-1185">Reference proteome</keyword>
<evidence type="ECO:0000256" key="2">
    <source>
        <dbReference type="ARBA" id="ARBA00005377"/>
    </source>
</evidence>
<reference evidence="15" key="2">
    <citation type="journal article" date="2013" name="G3 (Bethesda)">
        <title>Genomes of Ashbya fungi isolated from insects reveal four mating-type loci, numerous translocations, lack of transposons, and distinct gene duplications.</title>
        <authorList>
            <person name="Dietrich F.S."/>
            <person name="Voegeli S."/>
            <person name="Kuo S."/>
            <person name="Philippsen P."/>
        </authorList>
    </citation>
    <scope>GENOME REANNOTATION</scope>
    <source>
        <strain evidence="15">ATCC 10895 / CBS 109.51 / FGSC 9923 / NRRL Y-1056</strain>
    </source>
</reference>
<accession>Q75AM3</accession>
<dbReference type="Pfam" id="PF03694">
    <property type="entry name" value="Erg28"/>
    <property type="match status" value="1"/>
</dbReference>
<dbReference type="GO" id="GO:0006696">
    <property type="term" value="P:ergosterol biosynthetic process"/>
    <property type="evidence" value="ECO:0007669"/>
    <property type="project" value="EnsemblFungi"/>
</dbReference>
<gene>
    <name evidence="14" type="ORF">AGOS_ADL100W</name>
</gene>
<evidence type="ECO:0000256" key="1">
    <source>
        <dbReference type="ARBA" id="ARBA00004477"/>
    </source>
</evidence>
<dbReference type="InterPro" id="IPR005352">
    <property type="entry name" value="Erg28"/>
</dbReference>
<dbReference type="GO" id="GO:0030674">
    <property type="term" value="F:protein-macromolecule adaptor activity"/>
    <property type="evidence" value="ECO:0000318"/>
    <property type="project" value="GO_Central"/>
</dbReference>
<dbReference type="RefSeq" id="NP_983996.1">
    <property type="nucleotide sequence ID" value="NM_209349.1"/>
</dbReference>
<protein>
    <submittedName>
        <fullName evidence="14">ADL100Wp</fullName>
    </submittedName>
</protein>
<evidence type="ECO:0000256" key="12">
    <source>
        <dbReference type="ARBA" id="ARBA00023221"/>
    </source>
</evidence>
<proteinExistence type="inferred from homology"/>
<evidence type="ECO:0000256" key="9">
    <source>
        <dbReference type="ARBA" id="ARBA00023098"/>
    </source>
</evidence>
<keyword evidence="4 13" id="KW-0812">Transmembrane</keyword>
<dbReference type="Proteomes" id="UP000000591">
    <property type="component" value="Chromosome IV"/>
</dbReference>
<reference evidence="14 15" key="1">
    <citation type="journal article" date="2004" name="Science">
        <title>The Ashbya gossypii genome as a tool for mapping the ancient Saccharomyces cerevisiae genome.</title>
        <authorList>
            <person name="Dietrich F.S."/>
            <person name="Voegeli S."/>
            <person name="Brachat S."/>
            <person name="Lerch A."/>
            <person name="Gates K."/>
            <person name="Steiner S."/>
            <person name="Mohr C."/>
            <person name="Pohlmann R."/>
            <person name="Luedi P."/>
            <person name="Choi S."/>
            <person name="Wing R.A."/>
            <person name="Flavier A."/>
            <person name="Gaffney T.D."/>
            <person name="Philippsen P."/>
        </authorList>
    </citation>
    <scope>NUCLEOTIDE SEQUENCE [LARGE SCALE GENOMIC DNA]</scope>
    <source>
        <strain evidence="15">ATCC 10895 / CBS 109.51 / FGSC 9923 / NRRL Y-1056</strain>
    </source>
</reference>
<dbReference type="EMBL" id="AE016817">
    <property type="protein sequence ID" value="AAS51820.1"/>
    <property type="molecule type" value="Genomic_DNA"/>
</dbReference>
<dbReference type="OMA" id="NIAIWTY"/>
<keyword evidence="9" id="KW-0443">Lipid metabolism</keyword>
<keyword evidence="12" id="KW-0753">Steroid metabolism</keyword>
<dbReference type="GeneID" id="4620138"/>
<feature type="transmembrane region" description="Helical" evidence="13">
    <location>
        <begin position="64"/>
        <end position="84"/>
    </location>
</feature>
<dbReference type="OrthoDB" id="6485510at2759"/>